<dbReference type="STRING" id="52838.A0A4V4H2C2"/>
<keyword evidence="3" id="KW-1185">Reference proteome</keyword>
<comment type="caution">
    <text evidence="2">The sequence shown here is derived from an EMBL/GenBank/DDBJ whole genome shotgun (WGS) entry which is preliminary data.</text>
</comment>
<dbReference type="Gene3D" id="3.30.40.10">
    <property type="entry name" value="Zinc/RING finger domain, C3HC4 (zinc finger)"/>
    <property type="match status" value="1"/>
</dbReference>
<reference evidence="2 3" key="1">
    <citation type="journal article" date="2019" name="Nat. Plants">
        <title>Genome sequencing of Musa balbisiana reveals subgenome evolution and function divergence in polyploid bananas.</title>
        <authorList>
            <person name="Yao X."/>
        </authorList>
    </citation>
    <scope>NUCLEOTIDE SEQUENCE [LARGE SCALE GENOMIC DNA]</scope>
    <source>
        <strain evidence="3">cv. DH-PKW</strain>
        <tissue evidence="2">Leaves</tissue>
    </source>
</reference>
<proteinExistence type="predicted"/>
<feature type="region of interest" description="Disordered" evidence="1">
    <location>
        <begin position="312"/>
        <end position="370"/>
    </location>
</feature>
<protein>
    <submittedName>
        <fullName evidence="2">Uncharacterized protein</fullName>
    </submittedName>
</protein>
<gene>
    <name evidence="2" type="ORF">C4D60_Mb02t00090</name>
</gene>
<sequence length="370" mass="41855">MGLLGLDHLTGLLSSTNSLQGLCPMIFSTMVRSSGVLRRLSSRKLRSAPYPIPSRKFSEKEDGSKKTSVTLEQRDWEDATCSVCMEYPHNAVLLLCSSHDKGCRPYMCGTSYRHSNCLDQFKKAYTKMTTTSHHDPLADNRNLGLNVPHLLACEQSEIMELACPLCRGQVKGWTVVDPARQYLNKKKRSCMQENCSFVGTYKELSKHVRSEHPSAKPREVDPVLEQKWRTLENERERQDVISTIRSSMPRSVVFGDYVIEMGNSDHDSDDEIGGGYGDVDLETRGFSRNILYLILRASTGLMRLHRDSGVLEDRGDDHEGPLNSDSADAYPLDGNDNVAPVITQDSGMDTLRPERRHRRRRRSRGEFSRL</sequence>
<organism evidence="2 3">
    <name type="scientific">Musa balbisiana</name>
    <name type="common">Banana</name>
    <dbReference type="NCBI Taxonomy" id="52838"/>
    <lineage>
        <taxon>Eukaryota</taxon>
        <taxon>Viridiplantae</taxon>
        <taxon>Streptophyta</taxon>
        <taxon>Embryophyta</taxon>
        <taxon>Tracheophyta</taxon>
        <taxon>Spermatophyta</taxon>
        <taxon>Magnoliopsida</taxon>
        <taxon>Liliopsida</taxon>
        <taxon>Zingiberales</taxon>
        <taxon>Musaceae</taxon>
        <taxon>Musa</taxon>
    </lineage>
</organism>
<dbReference type="InterPro" id="IPR013083">
    <property type="entry name" value="Znf_RING/FYVE/PHD"/>
</dbReference>
<dbReference type="PANTHER" id="PTHR31197:SF12">
    <property type="entry name" value="OS02G0770600 PROTEIN"/>
    <property type="match status" value="1"/>
</dbReference>
<dbReference type="PANTHER" id="PTHR31197">
    <property type="entry name" value="OS01G0612600 PROTEIN"/>
    <property type="match status" value="1"/>
</dbReference>
<evidence type="ECO:0000313" key="2">
    <source>
        <dbReference type="EMBL" id="THU43756.1"/>
    </source>
</evidence>
<feature type="compositionally biased region" description="Basic residues" evidence="1">
    <location>
        <begin position="354"/>
        <end position="363"/>
    </location>
</feature>
<name>A0A4V4H2C2_MUSBA</name>
<dbReference type="Proteomes" id="UP000317650">
    <property type="component" value="Chromosome 2"/>
</dbReference>
<evidence type="ECO:0000313" key="3">
    <source>
        <dbReference type="Proteomes" id="UP000317650"/>
    </source>
</evidence>
<dbReference type="Pfam" id="PF07800">
    <property type="entry name" value="DUF1644"/>
    <property type="match status" value="1"/>
</dbReference>
<accession>A0A4V4H2C2</accession>
<dbReference type="EMBL" id="PYDT01000011">
    <property type="protein sequence ID" value="THU43756.1"/>
    <property type="molecule type" value="Genomic_DNA"/>
</dbReference>
<dbReference type="InterPro" id="IPR012866">
    <property type="entry name" value="DUF1644"/>
</dbReference>
<evidence type="ECO:0000256" key="1">
    <source>
        <dbReference type="SAM" id="MobiDB-lite"/>
    </source>
</evidence>
<dbReference type="AlphaFoldDB" id="A0A4V4H2C2"/>